<proteinExistence type="predicted"/>
<evidence type="ECO:0000313" key="1">
    <source>
        <dbReference type="EMBL" id="CAL2077273.1"/>
    </source>
</evidence>
<comment type="caution">
    <text evidence="1">The sequence shown here is derived from an EMBL/GenBank/DDBJ whole genome shotgun (WGS) entry which is preliminary data.</text>
</comment>
<protein>
    <submittedName>
        <fullName evidence="1">Uncharacterized protein</fullName>
    </submittedName>
</protein>
<reference evidence="1 2" key="1">
    <citation type="submission" date="2024-05" db="EMBL/GenBank/DDBJ databases">
        <authorList>
            <person name="Duchaud E."/>
        </authorList>
    </citation>
    <scope>NUCLEOTIDE SEQUENCE [LARGE SCALE GENOMIC DNA]</scope>
    <source>
        <strain evidence="1">Ena-SAMPLE-TAB-13-05-2024-13:56:06:370-140302</strain>
    </source>
</reference>
<gene>
    <name evidence="1" type="ORF">T190607A01A_10504</name>
</gene>
<organism evidence="1 2">
    <name type="scientific">Tenacibaculum platacis</name>
    <dbReference type="NCBI Taxonomy" id="3137852"/>
    <lineage>
        <taxon>Bacteria</taxon>
        <taxon>Pseudomonadati</taxon>
        <taxon>Bacteroidota</taxon>
        <taxon>Flavobacteriia</taxon>
        <taxon>Flavobacteriales</taxon>
        <taxon>Flavobacteriaceae</taxon>
        <taxon>Tenacibaculum</taxon>
    </lineage>
</organism>
<name>A0ABM9NSG9_9FLAO</name>
<evidence type="ECO:0000313" key="2">
    <source>
        <dbReference type="Proteomes" id="UP001497416"/>
    </source>
</evidence>
<sequence>MRNDRNILILLLVFLISIQLRAQEINGGLLLNNNKEIMLSLESKSAVDLFKQFKVNTYKIGFNFKADGLKKNEEGEFVVFFDFMTVVKKDGRTIRKVRRHIPMPYFPGEMFLPAEAFDFIGVLSVTSWDDMEKRTFVPQLKSGILKSGKYEVQLSAIPRDVKGKIDPVTFGFIVK</sequence>
<keyword evidence="2" id="KW-1185">Reference proteome</keyword>
<dbReference type="Proteomes" id="UP001497416">
    <property type="component" value="Unassembled WGS sequence"/>
</dbReference>
<dbReference type="EMBL" id="CAXIXY010000003">
    <property type="protein sequence ID" value="CAL2077273.1"/>
    <property type="molecule type" value="Genomic_DNA"/>
</dbReference>
<dbReference type="RefSeq" id="WP_348710102.1">
    <property type="nucleotide sequence ID" value="NZ_CAXIXY010000003.1"/>
</dbReference>
<accession>A0ABM9NSG9</accession>